<dbReference type="EMBL" id="LAZR01009752">
    <property type="protein sequence ID" value="KKM70779.1"/>
    <property type="molecule type" value="Genomic_DNA"/>
</dbReference>
<comment type="caution">
    <text evidence="2">The sequence shown here is derived from an EMBL/GenBank/DDBJ whole genome shotgun (WGS) entry which is preliminary data.</text>
</comment>
<organism evidence="2">
    <name type="scientific">marine sediment metagenome</name>
    <dbReference type="NCBI Taxonomy" id="412755"/>
    <lineage>
        <taxon>unclassified sequences</taxon>
        <taxon>metagenomes</taxon>
        <taxon>ecological metagenomes</taxon>
    </lineage>
</organism>
<dbReference type="AlphaFoldDB" id="A0A0F9JLX0"/>
<feature type="region of interest" description="Disordered" evidence="1">
    <location>
        <begin position="217"/>
        <end position="246"/>
    </location>
</feature>
<protein>
    <submittedName>
        <fullName evidence="2">Uncharacterized protein</fullName>
    </submittedName>
</protein>
<feature type="compositionally biased region" description="Basic and acidic residues" evidence="1">
    <location>
        <begin position="234"/>
        <end position="246"/>
    </location>
</feature>
<reference evidence="2" key="1">
    <citation type="journal article" date="2015" name="Nature">
        <title>Complex archaea that bridge the gap between prokaryotes and eukaryotes.</title>
        <authorList>
            <person name="Spang A."/>
            <person name="Saw J.H."/>
            <person name="Jorgensen S.L."/>
            <person name="Zaremba-Niedzwiedzka K."/>
            <person name="Martijn J."/>
            <person name="Lind A.E."/>
            <person name="van Eijk R."/>
            <person name="Schleper C."/>
            <person name="Guy L."/>
            <person name="Ettema T.J."/>
        </authorList>
    </citation>
    <scope>NUCLEOTIDE SEQUENCE</scope>
</reference>
<name>A0A0F9JLX0_9ZZZZ</name>
<evidence type="ECO:0000313" key="2">
    <source>
        <dbReference type="EMBL" id="KKM70779.1"/>
    </source>
</evidence>
<proteinExistence type="predicted"/>
<evidence type="ECO:0000256" key="1">
    <source>
        <dbReference type="SAM" id="MobiDB-lite"/>
    </source>
</evidence>
<accession>A0A0F9JLX0</accession>
<gene>
    <name evidence="2" type="ORF">LCGC14_1437280</name>
</gene>
<sequence>MNKDVLKNLRDFNFSFWSGHEDTSRAVSCSYSKFVETEDGFSRSETFYLSKGDSKMDEKIQKQLQEYFGKDEEIDFEKAEENEAIVKALETVNEYQEDFPDDLKAAVGLISKQTGFCDTLISKVLKKKNTESDKTGVEKAGAKLSKETLKKIQDALTALKSILPELKENTEKRSEVEKIIADVTTRLDNIEKKKDDTAKDELAKTIEELTKRLETVEKGTGVKKSVEGQDNDDASNKDGKKWPSFS</sequence>